<gene>
    <name evidence="1" type="ORF">B7O98_02605</name>
</gene>
<evidence type="ECO:0000313" key="1">
    <source>
        <dbReference type="EMBL" id="PUA33336.1"/>
    </source>
</evidence>
<dbReference type="AlphaFoldDB" id="A0A2R7Y792"/>
<comment type="caution">
    <text evidence="1">The sequence shown here is derived from an EMBL/GenBank/DDBJ whole genome shotgun (WGS) entry which is preliminary data.</text>
</comment>
<organism evidence="1 2">
    <name type="scientific">Zestosphaera tikiterensis</name>
    <dbReference type="NCBI Taxonomy" id="1973259"/>
    <lineage>
        <taxon>Archaea</taxon>
        <taxon>Thermoproteota</taxon>
        <taxon>Thermoprotei</taxon>
        <taxon>Desulfurococcales</taxon>
        <taxon>Desulfurococcaceae</taxon>
        <taxon>Zestosphaera</taxon>
    </lineage>
</organism>
<reference evidence="1" key="2">
    <citation type="journal article" date="2018" name="Syst. Appl. Microbiol.">
        <title>A new symbiotic nanoarchaeote (Candidatus Nanoclepta minutus) and its host (Zestosphaera tikiterensis gen. nov., sp. nov.) from a New Zealand hot spring.</title>
        <authorList>
            <person name="St John E."/>
            <person name="Liu Y."/>
            <person name="Podar M."/>
            <person name="Stott M.B."/>
            <person name="Meneghin J."/>
            <person name="Chen Z."/>
            <person name="Lagutin K."/>
            <person name="Mitchell K."/>
            <person name="Reysenbach A.L."/>
        </authorList>
    </citation>
    <scope>NUCLEOTIDE SEQUENCE [LARGE SCALE GENOMIC DNA]</scope>
    <source>
        <strain evidence="1">NZ3</strain>
    </source>
</reference>
<dbReference type="EMBL" id="NBVN01000002">
    <property type="protein sequence ID" value="PUA33336.1"/>
    <property type="molecule type" value="Genomic_DNA"/>
</dbReference>
<dbReference type="Proteomes" id="UP000244093">
    <property type="component" value="Unassembled WGS sequence"/>
</dbReference>
<accession>A0A2R7Y792</accession>
<reference evidence="1" key="1">
    <citation type="submission" date="2017-04" db="EMBL/GenBank/DDBJ databases">
        <authorList>
            <person name="Afonso C.L."/>
            <person name="Miller P.J."/>
            <person name="Scott M.A."/>
            <person name="Spackman E."/>
            <person name="Goraichik I."/>
            <person name="Dimitrov K.M."/>
            <person name="Suarez D.L."/>
            <person name="Swayne D.E."/>
        </authorList>
    </citation>
    <scope>NUCLEOTIDE SEQUENCE</scope>
    <source>
        <strain evidence="1">NZ3</strain>
    </source>
</reference>
<sequence>MNAWLYVFDEFRPLDIESSVLLRLARDDPVKLFDIVRDVVEDYVGVVRDVRIHDIYIDPYTHEVLVEFIAVCDSGEISVKIIYSDNPIAMLRKYYRFESFR</sequence>
<name>A0A2R7Y792_9CREN</name>
<evidence type="ECO:0000313" key="2">
    <source>
        <dbReference type="Proteomes" id="UP000244093"/>
    </source>
</evidence>
<protein>
    <submittedName>
        <fullName evidence="1">Uncharacterized protein</fullName>
    </submittedName>
</protein>
<proteinExistence type="predicted"/>